<name>A0A9W6Z124_AMBMO</name>
<evidence type="ECO:0000313" key="3">
    <source>
        <dbReference type="Proteomes" id="UP001165063"/>
    </source>
</evidence>
<proteinExistence type="predicted"/>
<reference evidence="2" key="1">
    <citation type="submission" date="2023-04" db="EMBL/GenBank/DDBJ databases">
        <title>Ambrosiozyma monospora NBRC 1965.</title>
        <authorList>
            <person name="Ichikawa N."/>
            <person name="Sato H."/>
            <person name="Tonouchi N."/>
        </authorList>
    </citation>
    <scope>NUCLEOTIDE SEQUENCE</scope>
    <source>
        <strain evidence="2">NBRC 1965</strain>
    </source>
</reference>
<dbReference type="Pfam" id="PF09994">
    <property type="entry name" value="T6SS_Tle1-like_cat"/>
    <property type="match status" value="1"/>
</dbReference>
<comment type="caution">
    <text evidence="2">The sequence shown here is derived from an EMBL/GenBank/DDBJ whole genome shotgun (WGS) entry which is preliminary data.</text>
</comment>
<dbReference type="Proteomes" id="UP001165063">
    <property type="component" value="Unassembled WGS sequence"/>
</dbReference>
<organism evidence="2 3">
    <name type="scientific">Ambrosiozyma monospora</name>
    <name type="common">Yeast</name>
    <name type="synonym">Endomycopsis monosporus</name>
    <dbReference type="NCBI Taxonomy" id="43982"/>
    <lineage>
        <taxon>Eukaryota</taxon>
        <taxon>Fungi</taxon>
        <taxon>Dikarya</taxon>
        <taxon>Ascomycota</taxon>
        <taxon>Saccharomycotina</taxon>
        <taxon>Pichiomycetes</taxon>
        <taxon>Pichiales</taxon>
        <taxon>Pichiaceae</taxon>
        <taxon>Ambrosiozyma</taxon>
    </lineage>
</organism>
<dbReference type="AlphaFoldDB" id="A0A9W6Z124"/>
<evidence type="ECO:0000259" key="1">
    <source>
        <dbReference type="Pfam" id="PF09994"/>
    </source>
</evidence>
<dbReference type="EMBL" id="BSXU01003930">
    <property type="protein sequence ID" value="GMG40573.1"/>
    <property type="molecule type" value="Genomic_DNA"/>
</dbReference>
<dbReference type="OrthoDB" id="3162439at2759"/>
<evidence type="ECO:0000313" key="2">
    <source>
        <dbReference type="EMBL" id="GMG40573.1"/>
    </source>
</evidence>
<protein>
    <submittedName>
        <fullName evidence="2">Unnamed protein product</fullName>
    </submittedName>
</protein>
<feature type="domain" description="T6SS Phospholipase effector Tle1-like catalytic" evidence="1">
    <location>
        <begin position="2"/>
        <end position="231"/>
    </location>
</feature>
<keyword evidence="3" id="KW-1185">Reference proteome</keyword>
<accession>A0A9W6Z124</accession>
<gene>
    <name evidence="2" type="ORF">Amon01_000630200</name>
</gene>
<dbReference type="PANTHER" id="PTHR33840">
    <property type="match status" value="1"/>
</dbReference>
<dbReference type="PANTHER" id="PTHR33840:SF2">
    <property type="entry name" value="TLE1 PHOSPHOLIPASE DOMAIN-CONTAINING PROTEIN"/>
    <property type="match status" value="1"/>
</dbReference>
<dbReference type="InterPro" id="IPR018712">
    <property type="entry name" value="Tle1-like_cat"/>
</dbReference>
<sequence>MDYHVIQAFTYLMNNYQPGDRIYLFGFSRGSFVARILAGMLKKIGLLNKGLDVMVPTAWEIYEKWENDGRPCGIDNKTNSIAIEFKKTFCLVEVDIEFMGLWDSVNSSGLLNDRYFPCTSITHHVKHIRHAISIDEKRSKFAQNLFDPLTYLCDRIRCDTELEHSLYTNESEALLGNTAKFFEYASTVTLEEISSDLLEVWFPGDHSDVGGGWAVDVDGHVLSNISLRWMLSFALEFGVLFKQGAICEFSTKFPTLDSVLSSHHNALCLRAGKHSVKRESTANLLKRVYEDITGGLSTPRSVGTSPDTNELFCEPSMKATTLPDEPIRKYDCRGDSSLMRSMLWRILEILPVGHVSSNQHTGIFKRVFKPHLSKPRKIPETCKVHWSLLWRAKFIKDHNFKNLPKLYKDLVSSLREHGSNSETNIDGNLFMSVADELESGSNHDDLIDCRSGVINVDAISEGPDLKRFDWQKLPDELEFWITHNIVC</sequence>